<proteinExistence type="predicted"/>
<protein>
    <recommendedName>
        <fullName evidence="3">C-type lectin domain-containing protein</fullName>
    </recommendedName>
</protein>
<evidence type="ECO:0000313" key="1">
    <source>
        <dbReference type="EMBL" id="CAI5447394.1"/>
    </source>
</evidence>
<evidence type="ECO:0008006" key="3">
    <source>
        <dbReference type="Google" id="ProtNLM"/>
    </source>
</evidence>
<dbReference type="InterPro" id="IPR016186">
    <property type="entry name" value="C-type_lectin-like/link_sf"/>
</dbReference>
<dbReference type="SUPFAM" id="SSF56436">
    <property type="entry name" value="C-type lectin-like"/>
    <property type="match status" value="1"/>
</dbReference>
<dbReference type="Gene3D" id="3.10.100.10">
    <property type="entry name" value="Mannose-Binding Protein A, subunit A"/>
    <property type="match status" value="1"/>
</dbReference>
<dbReference type="EMBL" id="CANHGI010000004">
    <property type="protein sequence ID" value="CAI5447394.1"/>
    <property type="molecule type" value="Genomic_DNA"/>
</dbReference>
<accession>A0A9P1IKS3</accession>
<comment type="caution">
    <text evidence="1">The sequence shown here is derived from an EMBL/GenBank/DDBJ whole genome shotgun (WGS) entry which is preliminary data.</text>
</comment>
<keyword evidence="2" id="KW-1185">Reference proteome</keyword>
<dbReference type="AlphaFoldDB" id="A0A9P1IKS3"/>
<evidence type="ECO:0000313" key="2">
    <source>
        <dbReference type="Proteomes" id="UP001152747"/>
    </source>
</evidence>
<sequence>MSYLNLFWLYSRLCRLDLVGKTVKGEIEKQTRKPWKTCLHKTTKNKDFEIFGKSSAKNIDSINEANSGWKILIFEENLRKSTCTTTTSFQWTDGSTTGTDGFQWVTGQPDNSDGVSNYVVILVGSKLMDDTNDTGSRDGVVCGVAAT</sequence>
<name>A0A9P1IKS3_9PELO</name>
<gene>
    <name evidence="1" type="ORF">CAMP_LOCUS10031</name>
</gene>
<dbReference type="InterPro" id="IPR016187">
    <property type="entry name" value="CTDL_fold"/>
</dbReference>
<organism evidence="1 2">
    <name type="scientific">Caenorhabditis angaria</name>
    <dbReference type="NCBI Taxonomy" id="860376"/>
    <lineage>
        <taxon>Eukaryota</taxon>
        <taxon>Metazoa</taxon>
        <taxon>Ecdysozoa</taxon>
        <taxon>Nematoda</taxon>
        <taxon>Chromadorea</taxon>
        <taxon>Rhabditida</taxon>
        <taxon>Rhabditina</taxon>
        <taxon>Rhabditomorpha</taxon>
        <taxon>Rhabditoidea</taxon>
        <taxon>Rhabditidae</taxon>
        <taxon>Peloderinae</taxon>
        <taxon>Caenorhabditis</taxon>
    </lineage>
</organism>
<dbReference type="Proteomes" id="UP001152747">
    <property type="component" value="Unassembled WGS sequence"/>
</dbReference>
<reference evidence="1" key="1">
    <citation type="submission" date="2022-11" db="EMBL/GenBank/DDBJ databases">
        <authorList>
            <person name="Kikuchi T."/>
        </authorList>
    </citation>
    <scope>NUCLEOTIDE SEQUENCE</scope>
    <source>
        <strain evidence="1">PS1010</strain>
    </source>
</reference>
<dbReference type="PANTHER" id="PTHR23124">
    <property type="entry name" value="C-TYPE LECTIN DOMAIN-CONTAINING PROTEIN-RELATED-RELATED"/>
    <property type="match status" value="1"/>
</dbReference>